<evidence type="ECO:0000256" key="9">
    <source>
        <dbReference type="ARBA" id="ARBA00022723"/>
    </source>
</evidence>
<feature type="binding site" description="axial binding residue" evidence="19">
    <location>
        <position position="83"/>
    </location>
    <ligand>
        <name>heme b</name>
        <dbReference type="ChEBI" id="CHEBI:60344"/>
        <label>b562</label>
    </ligand>
    <ligandPart>
        <name>Fe</name>
        <dbReference type="ChEBI" id="CHEBI:18248"/>
    </ligandPart>
</feature>
<dbReference type="InterPro" id="IPR005797">
    <property type="entry name" value="Cyt_b/b6_N"/>
</dbReference>
<dbReference type="FunFam" id="1.20.810.10:FF:000002">
    <property type="entry name" value="Cytochrome b"/>
    <property type="match status" value="1"/>
</dbReference>
<gene>
    <name evidence="23" type="primary">CYTB</name>
</gene>
<feature type="transmembrane region" description="Helical" evidence="20">
    <location>
        <begin position="320"/>
        <end position="340"/>
    </location>
</feature>
<comment type="cofactor">
    <cofactor evidence="19">
        <name>heme</name>
        <dbReference type="ChEBI" id="CHEBI:30413"/>
    </cofactor>
    <text evidence="19">Binds 2 heme groups non-covalently.</text>
</comment>
<reference evidence="23" key="1">
    <citation type="journal article" date="2015" name="Mitochondrial DNA">
        <title>Description and comparison of two economically important fish species mitogenomes: Prochilodus argenteus and Prochilodus costatus (Characiformes, Prochilodontidae).</title>
        <authorList>
            <person name="Chagas A.T."/>
            <person name="Carmo A.O."/>
            <person name="Costa M.A."/>
            <person name="Resende L.C."/>
            <person name="Brandao Dias P.F."/>
            <person name="Martins A.P."/>
            <person name="Kalapothakis E."/>
        </authorList>
    </citation>
    <scope>NUCLEOTIDE SEQUENCE</scope>
</reference>
<evidence type="ECO:0000256" key="19">
    <source>
        <dbReference type="PIRSR" id="PIRSR038885-2"/>
    </source>
</evidence>
<feature type="transmembrane region" description="Helical" evidence="20">
    <location>
        <begin position="178"/>
        <end position="200"/>
    </location>
</feature>
<organism evidence="23">
    <name type="scientific">Prochilodus argenteus</name>
    <dbReference type="NCBI Taxonomy" id="370024"/>
    <lineage>
        <taxon>Eukaryota</taxon>
        <taxon>Metazoa</taxon>
        <taxon>Chordata</taxon>
        <taxon>Craniata</taxon>
        <taxon>Vertebrata</taxon>
        <taxon>Euteleostomi</taxon>
        <taxon>Actinopterygii</taxon>
        <taxon>Neopterygii</taxon>
        <taxon>Teleostei</taxon>
        <taxon>Ostariophysi</taxon>
        <taxon>Characiformes</taxon>
        <taxon>Characoidei</taxon>
        <taxon>Prochilodus</taxon>
    </lineage>
</organism>
<dbReference type="InterPro" id="IPR036150">
    <property type="entry name" value="Cyt_b/b6_C_sf"/>
</dbReference>
<keyword evidence="16 20" id="KW-0472">Membrane</keyword>
<dbReference type="PROSITE" id="PS51003">
    <property type="entry name" value="CYTB_CTER"/>
    <property type="match status" value="1"/>
</dbReference>
<keyword evidence="7 20" id="KW-0679">Respiratory chain</keyword>
<evidence type="ECO:0000256" key="4">
    <source>
        <dbReference type="ARBA" id="ARBA00013531"/>
    </source>
</evidence>
<dbReference type="PROSITE" id="PS51002">
    <property type="entry name" value="CYTB_NTER"/>
    <property type="match status" value="1"/>
</dbReference>
<dbReference type="EMBL" id="KR014816">
    <property type="protein sequence ID" value="AKS28553.1"/>
    <property type="molecule type" value="Genomic_DNA"/>
</dbReference>
<keyword evidence="13 19" id="KW-0408">Iron</keyword>
<dbReference type="PANTHER" id="PTHR19271">
    <property type="entry name" value="CYTOCHROME B"/>
    <property type="match status" value="1"/>
</dbReference>
<dbReference type="PANTHER" id="PTHR19271:SF16">
    <property type="entry name" value="CYTOCHROME B"/>
    <property type="match status" value="1"/>
</dbReference>
<dbReference type="PIRSF" id="PIRSF038885">
    <property type="entry name" value="COB"/>
    <property type="match status" value="1"/>
</dbReference>
<dbReference type="InterPro" id="IPR048259">
    <property type="entry name" value="Cytochrome_b_N_euk/bac"/>
</dbReference>
<keyword evidence="10" id="KW-0999">Mitochondrion inner membrane</keyword>
<evidence type="ECO:0000256" key="11">
    <source>
        <dbReference type="ARBA" id="ARBA00022982"/>
    </source>
</evidence>
<evidence type="ECO:0000256" key="7">
    <source>
        <dbReference type="ARBA" id="ARBA00022660"/>
    </source>
</evidence>
<dbReference type="GO" id="GO:0006122">
    <property type="term" value="P:mitochondrial electron transport, ubiquinol to cytochrome c"/>
    <property type="evidence" value="ECO:0007669"/>
    <property type="project" value="TreeGrafter"/>
</dbReference>
<reference evidence="24" key="3">
    <citation type="submission" date="2016-12" db="EMBL/GenBank/DDBJ databases">
        <title>Comparative mitogenomics of Prochilodontidae and phylogenomic analyses of Characiformes.</title>
        <authorList>
            <person name="Prosdocimi F."/>
            <person name="Furtado C."/>
            <person name="Vidal M.S."/>
            <person name="Carvalho D.C."/>
        </authorList>
    </citation>
    <scope>NUCLEOTIDE SEQUENCE</scope>
</reference>
<keyword evidence="15 20" id="KW-0496">Mitochondrion</keyword>
<dbReference type="EMBL" id="KY358753">
    <property type="protein sequence ID" value="ATI20148.1"/>
    <property type="molecule type" value="Genomic_DNA"/>
</dbReference>
<feature type="transmembrane region" description="Helical" evidence="20">
    <location>
        <begin position="145"/>
        <end position="166"/>
    </location>
</feature>
<evidence type="ECO:0000256" key="12">
    <source>
        <dbReference type="ARBA" id="ARBA00022989"/>
    </source>
</evidence>
<dbReference type="CDD" id="cd00290">
    <property type="entry name" value="cytochrome_b_C"/>
    <property type="match status" value="1"/>
</dbReference>
<dbReference type="Gene3D" id="1.20.810.10">
    <property type="entry name" value="Cytochrome Bc1 Complex, Chain C"/>
    <property type="match status" value="1"/>
</dbReference>
<geneLocation type="mitochondrion" evidence="23"/>
<dbReference type="InterPro" id="IPR016174">
    <property type="entry name" value="Di-haem_cyt_TM"/>
</dbReference>
<dbReference type="SUPFAM" id="SSF81342">
    <property type="entry name" value="Transmembrane di-heme cytochromes"/>
    <property type="match status" value="1"/>
</dbReference>
<protein>
    <recommendedName>
        <fullName evidence="4 20">Cytochrome b</fullName>
    </recommendedName>
</protein>
<comment type="subcellular location">
    <subcellularLocation>
        <location evidence="2">Mitochondrion inner membrane</location>
        <topology evidence="2">Multi-pass membrane protein</topology>
    </subcellularLocation>
</comment>
<comment type="subunit">
    <text evidence="3">The cytochrome bc1 complex contains 3 respiratory subunits (MT-CYB, CYC1 and UQCRFS1), 2 core proteins (UQCRC1 and UQCRC2) and probably 6 low-molecular weight proteins.</text>
</comment>
<comment type="cofactor">
    <cofactor evidence="20">
        <name>heme b</name>
        <dbReference type="ChEBI" id="CHEBI:60344"/>
    </cofactor>
    <text evidence="20">Binds 2 heme groups non-covalently.</text>
</comment>
<sequence>MASLRKTHPLLKIANDALIDLPAPSNISAWWNFGSLLLLCLMMQILTGLFLAMHYTSDISTAFSSVAHICRDVNYGWLIRNMHANGASFFFICIYLHIGRGLYYGSYLYKETWNIGVVLLLLVMMTAFVGYVLPWGQMSFWGATVITNLLSAVPYVGDALVQWIWGGFSVDNATLTRFFAFHFLLPFVVVAATALHALFLHETGSNNPVGLNSDADKIPFHPYFSYKDLLGFMVLLAALTSLALFSPNLLGDPDNFTPANPLVTPTHIKPEWYFLFAYAILRSIPNKLGGVLALLFSILVLLLVPLLHTSKQQGLTFRPITQFLFWALVADVMILTWIGGMPVEHPFIIIGQIASVLYFTLLLILNPLAGWLENKALNWP</sequence>
<reference evidence="23" key="2">
    <citation type="submission" date="2015-03" db="EMBL/GenBank/DDBJ databases">
        <authorList>
            <person name="Murphy D."/>
        </authorList>
    </citation>
    <scope>NUCLEOTIDE SEQUENCE</scope>
</reference>
<feature type="domain" description="Cytochrome b/b6 N-terminal region profile" evidence="21">
    <location>
        <begin position="1"/>
        <end position="209"/>
    </location>
</feature>
<feature type="binding site" description="axial binding residue" evidence="19">
    <location>
        <position position="97"/>
    </location>
    <ligand>
        <name>heme b</name>
        <dbReference type="ChEBI" id="CHEBI:60344"/>
        <label>b566</label>
    </ligand>
    <ligandPart>
        <name>Fe</name>
        <dbReference type="ChEBI" id="CHEBI:18248"/>
    </ligandPart>
</feature>
<keyword evidence="6 19" id="KW-0349">Heme</keyword>
<feature type="transmembrane region" description="Helical" evidence="20">
    <location>
        <begin position="113"/>
        <end position="133"/>
    </location>
</feature>
<keyword evidence="14" id="KW-0830">Ubiquinone</keyword>
<dbReference type="AlphaFoldDB" id="A0A0U2EY16"/>
<evidence type="ECO:0000256" key="14">
    <source>
        <dbReference type="ARBA" id="ARBA00023075"/>
    </source>
</evidence>
<evidence type="ECO:0000259" key="21">
    <source>
        <dbReference type="PROSITE" id="PS51002"/>
    </source>
</evidence>
<accession>A0A0U2EY16</accession>
<keyword evidence="12 20" id="KW-1133">Transmembrane helix</keyword>
<evidence type="ECO:0000256" key="15">
    <source>
        <dbReference type="ARBA" id="ARBA00023128"/>
    </source>
</evidence>
<feature type="transmembrane region" description="Helical" evidence="20">
    <location>
        <begin position="346"/>
        <end position="365"/>
    </location>
</feature>
<dbReference type="GO" id="GO:0045275">
    <property type="term" value="C:respiratory chain complex III"/>
    <property type="evidence" value="ECO:0007669"/>
    <property type="project" value="InterPro"/>
</dbReference>
<dbReference type="GO" id="GO:0005743">
    <property type="term" value="C:mitochondrial inner membrane"/>
    <property type="evidence" value="ECO:0007669"/>
    <property type="project" value="UniProtKB-SubCell"/>
</dbReference>
<dbReference type="GO" id="GO:0016491">
    <property type="term" value="F:oxidoreductase activity"/>
    <property type="evidence" value="ECO:0007669"/>
    <property type="project" value="UniProtKB-UniRule"/>
</dbReference>
<feature type="transmembrane region" description="Helical" evidence="20">
    <location>
        <begin position="288"/>
        <end position="308"/>
    </location>
</feature>
<evidence type="ECO:0000256" key="3">
    <source>
        <dbReference type="ARBA" id="ARBA00011660"/>
    </source>
</evidence>
<evidence type="ECO:0000256" key="18">
    <source>
        <dbReference type="PIRSR" id="PIRSR038885-1"/>
    </source>
</evidence>
<feature type="transmembrane region" description="Helical" evidence="20">
    <location>
        <begin position="229"/>
        <end position="250"/>
    </location>
</feature>
<comment type="function">
    <text evidence="1 20">Component of the ubiquinol-cytochrome c reductase complex (complex III or cytochrome b-c1 complex) that is part of the mitochondrial respiratory chain. The b-c1 complex mediates electron transfer from ubiquinol to cytochrome c. Contributes to the generation of a proton gradient across the mitochondrial membrane that is then used for ATP synthesis.</text>
</comment>
<feature type="transmembrane region" description="Helical" evidence="20">
    <location>
        <begin position="30"/>
        <end position="52"/>
    </location>
</feature>
<evidence type="ECO:0000256" key="17">
    <source>
        <dbReference type="ARBA" id="ARBA00061233"/>
    </source>
</evidence>
<evidence type="ECO:0000256" key="1">
    <source>
        <dbReference type="ARBA" id="ARBA00002566"/>
    </source>
</evidence>
<evidence type="ECO:0000313" key="24">
    <source>
        <dbReference type="EMBL" id="ATI20148.1"/>
    </source>
</evidence>
<proteinExistence type="inferred from homology"/>
<evidence type="ECO:0000256" key="8">
    <source>
        <dbReference type="ARBA" id="ARBA00022692"/>
    </source>
</evidence>
<evidence type="ECO:0000256" key="5">
    <source>
        <dbReference type="ARBA" id="ARBA00022448"/>
    </source>
</evidence>
<dbReference type="GeneID" id="25194147"/>
<keyword evidence="11 20" id="KW-0249">Electron transport</keyword>
<evidence type="ECO:0000256" key="13">
    <source>
        <dbReference type="ARBA" id="ARBA00023004"/>
    </source>
</evidence>
<dbReference type="GO" id="GO:0046872">
    <property type="term" value="F:metal ion binding"/>
    <property type="evidence" value="ECO:0007669"/>
    <property type="project" value="UniProtKB-UniRule"/>
</dbReference>
<dbReference type="Pfam" id="PF00032">
    <property type="entry name" value="Cytochrom_B_C"/>
    <property type="match status" value="1"/>
</dbReference>
<evidence type="ECO:0000313" key="23">
    <source>
        <dbReference type="EMBL" id="AKS28553.1"/>
    </source>
</evidence>
<evidence type="ECO:0000256" key="2">
    <source>
        <dbReference type="ARBA" id="ARBA00004448"/>
    </source>
</evidence>
<dbReference type="RefSeq" id="YP_009161796.1">
    <property type="nucleotide sequence ID" value="NC_027689.1"/>
</dbReference>
<comment type="similarity">
    <text evidence="17 20">Belongs to the cytochrome b family.</text>
</comment>
<feature type="domain" description="Cytochrome b/b6 C-terminal region profile" evidence="22">
    <location>
        <begin position="210"/>
        <end position="380"/>
    </location>
</feature>
<dbReference type="InterPro" id="IPR030689">
    <property type="entry name" value="Cytochrome_b"/>
</dbReference>
<dbReference type="InterPro" id="IPR005798">
    <property type="entry name" value="Cyt_b/b6_C"/>
</dbReference>
<feature type="transmembrane region" description="Helical" evidence="20">
    <location>
        <begin position="87"/>
        <end position="107"/>
    </location>
</feature>
<evidence type="ECO:0000259" key="22">
    <source>
        <dbReference type="PROSITE" id="PS51003"/>
    </source>
</evidence>
<feature type="binding site" description="axial binding residue" evidence="19">
    <location>
        <position position="182"/>
    </location>
    <ligand>
        <name>heme b</name>
        <dbReference type="ChEBI" id="CHEBI:60344"/>
        <label>b562</label>
    </ligand>
    <ligandPart>
        <name>Fe</name>
        <dbReference type="ChEBI" id="CHEBI:18248"/>
    </ligandPart>
</feature>
<keyword evidence="8 20" id="KW-0812">Transmembrane</keyword>
<dbReference type="GO" id="GO:0008121">
    <property type="term" value="F:quinol-cytochrome-c reductase activity"/>
    <property type="evidence" value="ECO:0007669"/>
    <property type="project" value="InterPro"/>
</dbReference>
<keyword evidence="9 19" id="KW-0479">Metal-binding</keyword>
<dbReference type="Pfam" id="PF00033">
    <property type="entry name" value="Cytochrome_B"/>
    <property type="match status" value="1"/>
</dbReference>
<evidence type="ECO:0000256" key="16">
    <source>
        <dbReference type="ARBA" id="ARBA00023136"/>
    </source>
</evidence>
<evidence type="ECO:0000256" key="20">
    <source>
        <dbReference type="RuleBase" id="RU362117"/>
    </source>
</evidence>
<evidence type="ECO:0000256" key="10">
    <source>
        <dbReference type="ARBA" id="ARBA00022792"/>
    </source>
</evidence>
<dbReference type="CTD" id="4519"/>
<dbReference type="InterPro" id="IPR048260">
    <property type="entry name" value="Cytochrome_b_C_euk/bac"/>
</dbReference>
<keyword evidence="5 20" id="KW-0813">Transport</keyword>
<name>A0A0U2EY16_9TELE</name>
<feature type="binding site" evidence="18">
    <location>
        <position position="201"/>
    </location>
    <ligand>
        <name>a ubiquinone</name>
        <dbReference type="ChEBI" id="CHEBI:16389"/>
    </ligand>
</feature>
<evidence type="ECO:0000256" key="6">
    <source>
        <dbReference type="ARBA" id="ARBA00022617"/>
    </source>
</evidence>
<dbReference type="InterPro" id="IPR027387">
    <property type="entry name" value="Cytb/b6-like_sf"/>
</dbReference>
<feature type="binding site" description="axial binding residue" evidence="19">
    <location>
        <position position="196"/>
    </location>
    <ligand>
        <name>heme b</name>
        <dbReference type="ChEBI" id="CHEBI:60344"/>
        <label>b566</label>
    </ligand>
    <ligandPart>
        <name>Fe</name>
        <dbReference type="ChEBI" id="CHEBI:18248"/>
    </ligandPart>
</feature>
<dbReference type="CDD" id="cd00284">
    <property type="entry name" value="Cytochrome_b_N"/>
    <property type="match status" value="1"/>
</dbReference>
<dbReference type="SUPFAM" id="SSF81648">
    <property type="entry name" value="a domain/subunit of cytochrome bc1 complex (Ubiquinol-cytochrome c reductase)"/>
    <property type="match status" value="1"/>
</dbReference>